<dbReference type="EMBL" id="JARBHB010000002">
    <property type="protein sequence ID" value="KAJ8891646.1"/>
    <property type="molecule type" value="Genomic_DNA"/>
</dbReference>
<comment type="caution">
    <text evidence="5">The sequence shown here is derived from an EMBL/GenBank/DDBJ whole genome shotgun (WGS) entry which is preliminary data.</text>
</comment>
<keyword evidence="1 2" id="KW-0193">Cuticle</keyword>
<gene>
    <name evidence="5" type="ORF">PR048_004174</name>
</gene>
<keyword evidence="4" id="KW-0732">Signal</keyword>
<sequence length="457" mass="44756">MSCVLFFQLIVLSALVAAANAGILGAPAVVAPGAPVAAAYGARPLGYAAPALGYAAPALAARPLAYAAPAYAKVAAAIDTDYDPNPSYSYSYDIQDALTGDSKGQQESRQGDVVQGSYSLTEPDGTRRTVEYTADPINGFNAVVHKTPLVASAVAKVAAPLGYAAPALGYAAPALGYAAPALGYAAPALGYKKAILGYSNSPRHCIPEPLQSRVSLRVMSGEDGHRRVPTVKPRHSDGLLVAQGGGGVAQRSGVTQRGGVAQRGGHLGDGGCGVSQRGGDLGDGGGNQGSLVHDGVEAVDGVGCVLDGATGAVRLGEAVAALDDVSLTALLLSLGVAGQSVLDVVGVAVGWVGVVVGVDGGSGDLSVGGGGVGQGASSQGWGGVSQSGGGVAQGGSGVTQRAGAVGGSHRGAGGHHGGGAQDAGVGGGHEGGQDDQLEEKNTRHKAQSRGYLESGES</sequence>
<dbReference type="Proteomes" id="UP001159363">
    <property type="component" value="Chromosome 2"/>
</dbReference>
<dbReference type="InterPro" id="IPR031311">
    <property type="entry name" value="CHIT_BIND_RR_consensus"/>
</dbReference>
<dbReference type="PROSITE" id="PS00233">
    <property type="entry name" value="CHIT_BIND_RR_1"/>
    <property type="match status" value="1"/>
</dbReference>
<dbReference type="PANTHER" id="PTHR12236:SF95">
    <property type="entry name" value="CUTICULAR PROTEIN 76BD, ISOFORM C-RELATED"/>
    <property type="match status" value="1"/>
</dbReference>
<protein>
    <submittedName>
        <fullName evidence="5">Uncharacterized protein</fullName>
    </submittedName>
</protein>
<feature type="signal peptide" evidence="4">
    <location>
        <begin position="1"/>
        <end position="21"/>
    </location>
</feature>
<evidence type="ECO:0000256" key="3">
    <source>
        <dbReference type="SAM" id="MobiDB-lite"/>
    </source>
</evidence>
<dbReference type="InterPro" id="IPR051217">
    <property type="entry name" value="Insect_Cuticle_Struc_Prot"/>
</dbReference>
<feature type="compositionally biased region" description="Gly residues" evidence="3">
    <location>
        <begin position="404"/>
        <end position="430"/>
    </location>
</feature>
<reference evidence="5 6" key="1">
    <citation type="submission" date="2023-02" db="EMBL/GenBank/DDBJ databases">
        <title>LHISI_Scaffold_Assembly.</title>
        <authorList>
            <person name="Stuart O.P."/>
            <person name="Cleave R."/>
            <person name="Magrath M.J.L."/>
            <person name="Mikheyev A.S."/>
        </authorList>
    </citation>
    <scope>NUCLEOTIDE SEQUENCE [LARGE SCALE GENOMIC DNA]</scope>
    <source>
        <strain evidence="5">Daus_M_001</strain>
        <tissue evidence="5">Leg muscle</tissue>
    </source>
</reference>
<accession>A0ABQ9I4T3</accession>
<feature type="region of interest" description="Disordered" evidence="3">
    <location>
        <begin position="99"/>
        <end position="126"/>
    </location>
</feature>
<dbReference type="PANTHER" id="PTHR12236">
    <property type="entry name" value="STRUCTURAL CONTITUENT OF CUTICLE"/>
    <property type="match status" value="1"/>
</dbReference>
<organism evidence="5 6">
    <name type="scientific">Dryococelus australis</name>
    <dbReference type="NCBI Taxonomy" id="614101"/>
    <lineage>
        <taxon>Eukaryota</taxon>
        <taxon>Metazoa</taxon>
        <taxon>Ecdysozoa</taxon>
        <taxon>Arthropoda</taxon>
        <taxon>Hexapoda</taxon>
        <taxon>Insecta</taxon>
        <taxon>Pterygota</taxon>
        <taxon>Neoptera</taxon>
        <taxon>Polyneoptera</taxon>
        <taxon>Phasmatodea</taxon>
        <taxon>Verophasmatodea</taxon>
        <taxon>Anareolatae</taxon>
        <taxon>Phasmatidae</taxon>
        <taxon>Eurycanthinae</taxon>
        <taxon>Dryococelus</taxon>
    </lineage>
</organism>
<dbReference type="PROSITE" id="PS51155">
    <property type="entry name" value="CHIT_BIND_RR_2"/>
    <property type="match status" value="1"/>
</dbReference>
<name>A0ABQ9I4T3_9NEOP</name>
<evidence type="ECO:0000256" key="1">
    <source>
        <dbReference type="ARBA" id="ARBA00022460"/>
    </source>
</evidence>
<evidence type="ECO:0000313" key="5">
    <source>
        <dbReference type="EMBL" id="KAJ8891646.1"/>
    </source>
</evidence>
<dbReference type="PRINTS" id="PR00947">
    <property type="entry name" value="CUTICLE"/>
</dbReference>
<proteinExistence type="predicted"/>
<dbReference type="InterPro" id="IPR000618">
    <property type="entry name" value="Insect_cuticle"/>
</dbReference>
<feature type="chain" id="PRO_5047048289" evidence="4">
    <location>
        <begin position="22"/>
        <end position="457"/>
    </location>
</feature>
<dbReference type="Pfam" id="PF00379">
    <property type="entry name" value="Chitin_bind_4"/>
    <property type="match status" value="1"/>
</dbReference>
<evidence type="ECO:0000256" key="4">
    <source>
        <dbReference type="SAM" id="SignalP"/>
    </source>
</evidence>
<feature type="region of interest" description="Disordered" evidence="3">
    <location>
        <begin position="369"/>
        <end position="457"/>
    </location>
</feature>
<feature type="compositionally biased region" description="Gly residues" evidence="3">
    <location>
        <begin position="369"/>
        <end position="397"/>
    </location>
</feature>
<evidence type="ECO:0000256" key="2">
    <source>
        <dbReference type="PROSITE-ProRule" id="PRU00497"/>
    </source>
</evidence>
<keyword evidence="6" id="KW-1185">Reference proteome</keyword>
<evidence type="ECO:0000313" key="6">
    <source>
        <dbReference type="Proteomes" id="UP001159363"/>
    </source>
</evidence>